<name>A0A2M9ZHY4_9LEPT</name>
<dbReference type="Gene3D" id="1.10.10.60">
    <property type="entry name" value="Homeodomain-like"/>
    <property type="match status" value="1"/>
</dbReference>
<dbReference type="SUPFAM" id="SSF48498">
    <property type="entry name" value="Tetracyclin repressor-like, C-terminal domain"/>
    <property type="match status" value="1"/>
</dbReference>
<dbReference type="PROSITE" id="PS50977">
    <property type="entry name" value="HTH_TETR_2"/>
    <property type="match status" value="1"/>
</dbReference>
<evidence type="ECO:0000259" key="3">
    <source>
        <dbReference type="PROSITE" id="PS50977"/>
    </source>
</evidence>
<dbReference type="InterPro" id="IPR036271">
    <property type="entry name" value="Tet_transcr_reg_TetR-rel_C_sf"/>
</dbReference>
<comment type="caution">
    <text evidence="4">The sequence shown here is derived from an EMBL/GenBank/DDBJ whole genome shotgun (WGS) entry which is preliminary data.</text>
</comment>
<keyword evidence="1 2" id="KW-0238">DNA-binding</keyword>
<feature type="DNA-binding region" description="H-T-H motif" evidence="2">
    <location>
        <begin position="37"/>
        <end position="56"/>
    </location>
</feature>
<dbReference type="PRINTS" id="PR00455">
    <property type="entry name" value="HTHTETR"/>
</dbReference>
<reference evidence="4 5" key="1">
    <citation type="submission" date="2017-07" db="EMBL/GenBank/DDBJ databases">
        <title>Leptospira spp. isolated from tropical soils.</title>
        <authorList>
            <person name="Thibeaux R."/>
            <person name="Iraola G."/>
            <person name="Ferres I."/>
            <person name="Bierque E."/>
            <person name="Girault D."/>
            <person name="Soupe-Gilbert M.-E."/>
            <person name="Picardeau M."/>
            <person name="Goarant C."/>
        </authorList>
    </citation>
    <scope>NUCLEOTIDE SEQUENCE [LARGE SCALE GENOMIC DNA]</scope>
    <source>
        <strain evidence="4 5">FH2-C-A2</strain>
    </source>
</reference>
<dbReference type="InterPro" id="IPR001647">
    <property type="entry name" value="HTH_TetR"/>
</dbReference>
<evidence type="ECO:0000313" key="4">
    <source>
        <dbReference type="EMBL" id="PJZ67957.1"/>
    </source>
</evidence>
<proteinExistence type="predicted"/>
<dbReference type="Gene3D" id="1.10.357.10">
    <property type="entry name" value="Tetracycline Repressor, domain 2"/>
    <property type="match status" value="1"/>
</dbReference>
<dbReference type="GO" id="GO:0003677">
    <property type="term" value="F:DNA binding"/>
    <property type="evidence" value="ECO:0007669"/>
    <property type="project" value="UniProtKB-UniRule"/>
</dbReference>
<dbReference type="InterPro" id="IPR050624">
    <property type="entry name" value="HTH-type_Tx_Regulator"/>
</dbReference>
<dbReference type="EMBL" id="NPDT01000001">
    <property type="protein sequence ID" value="PJZ67957.1"/>
    <property type="molecule type" value="Genomic_DNA"/>
</dbReference>
<dbReference type="PANTHER" id="PTHR43479">
    <property type="entry name" value="ACREF/ENVCD OPERON REPRESSOR-RELATED"/>
    <property type="match status" value="1"/>
</dbReference>
<organism evidence="4 5">
    <name type="scientific">Leptospira wolffii</name>
    <dbReference type="NCBI Taxonomy" id="409998"/>
    <lineage>
        <taxon>Bacteria</taxon>
        <taxon>Pseudomonadati</taxon>
        <taxon>Spirochaetota</taxon>
        <taxon>Spirochaetia</taxon>
        <taxon>Leptospirales</taxon>
        <taxon>Leptospiraceae</taxon>
        <taxon>Leptospira</taxon>
    </lineage>
</organism>
<sequence>MQTAVEQELTQEKDEVRQRIFEKSFELFLRYGFAKTRMEEIARTLRISRKTLYKHFANKHELLKELMMDRHHRIHNLIEVIQQDPEKSIREKIQAMQTCISSEIPQGMNEFMREIRDQAPDLWKDFRAMKEAKINRTMRNMIETGIKNGDIRSDVNPDIVLLIHSASSEALFEPNFLAQTPYSIRDLVKELDTIIFYGIVKRDENDPR</sequence>
<dbReference type="PANTHER" id="PTHR43479:SF11">
    <property type="entry name" value="ACREF_ENVCD OPERON REPRESSOR-RELATED"/>
    <property type="match status" value="1"/>
</dbReference>
<evidence type="ECO:0000313" key="5">
    <source>
        <dbReference type="Proteomes" id="UP000231912"/>
    </source>
</evidence>
<evidence type="ECO:0000256" key="2">
    <source>
        <dbReference type="PROSITE-ProRule" id="PRU00335"/>
    </source>
</evidence>
<gene>
    <name evidence="4" type="ORF">CH371_06090</name>
</gene>
<dbReference type="SUPFAM" id="SSF46689">
    <property type="entry name" value="Homeodomain-like"/>
    <property type="match status" value="1"/>
</dbReference>
<feature type="domain" description="HTH tetR-type" evidence="3">
    <location>
        <begin position="14"/>
        <end position="74"/>
    </location>
</feature>
<evidence type="ECO:0000256" key="1">
    <source>
        <dbReference type="ARBA" id="ARBA00023125"/>
    </source>
</evidence>
<dbReference type="AlphaFoldDB" id="A0A2M9ZHY4"/>
<dbReference type="InterPro" id="IPR009057">
    <property type="entry name" value="Homeodomain-like_sf"/>
</dbReference>
<dbReference type="Pfam" id="PF00440">
    <property type="entry name" value="TetR_N"/>
    <property type="match status" value="1"/>
</dbReference>
<protein>
    <submittedName>
        <fullName evidence="4">TetR family transcriptional regulator</fullName>
    </submittedName>
</protein>
<dbReference type="RefSeq" id="WP_100758352.1">
    <property type="nucleotide sequence ID" value="NZ_NPDT01000001.1"/>
</dbReference>
<accession>A0A2M9ZHY4</accession>
<dbReference type="Proteomes" id="UP000231912">
    <property type="component" value="Unassembled WGS sequence"/>
</dbReference>